<dbReference type="PATRIC" id="fig|1215343.11.peg.527"/>
<proteinExistence type="predicted"/>
<dbReference type="Proteomes" id="UP000010799">
    <property type="component" value="Chromosome"/>
</dbReference>
<protein>
    <submittedName>
        <fullName evidence="2">Flagellar protein FlgJ (Peptidoglycan hydrolase)</fullName>
        <ecNumber evidence="2">3.2.1.-</ecNumber>
    </submittedName>
</protein>
<dbReference type="STRING" id="1215343.B488_05170"/>
<dbReference type="EMBL" id="CP003789">
    <property type="protein sequence ID" value="AGA64509.1"/>
    <property type="molecule type" value="Genomic_DNA"/>
</dbReference>
<feature type="compositionally biased region" description="Basic and acidic residues" evidence="1">
    <location>
        <begin position="732"/>
        <end position="746"/>
    </location>
</feature>
<keyword evidence="2" id="KW-0966">Cell projection</keyword>
<evidence type="ECO:0000256" key="1">
    <source>
        <dbReference type="SAM" id="MobiDB-lite"/>
    </source>
</evidence>
<gene>
    <name evidence="2" type="ordered locus">B488_05170</name>
</gene>
<keyword evidence="2" id="KW-0969">Cilium</keyword>
<evidence type="ECO:0000313" key="3">
    <source>
        <dbReference type="Proteomes" id="UP000010799"/>
    </source>
</evidence>
<dbReference type="eggNOG" id="COG1705">
    <property type="taxonomic scope" value="Bacteria"/>
</dbReference>
<feature type="compositionally biased region" description="Low complexity" evidence="1">
    <location>
        <begin position="691"/>
        <end position="710"/>
    </location>
</feature>
<dbReference type="KEGG" id="lcc:B488_05170"/>
<keyword evidence="2" id="KW-0282">Flagellum</keyword>
<feature type="compositionally biased region" description="Polar residues" evidence="1">
    <location>
        <begin position="101"/>
        <end position="125"/>
    </location>
</feature>
<accession>L0ESP0</accession>
<keyword evidence="3" id="KW-1185">Reference proteome</keyword>
<reference evidence="2 3" key="1">
    <citation type="journal article" date="2012" name="Stand. Genomic Sci.">
        <title>Complete genome sequence of Liberibacter crescens BT-1.</title>
        <authorList>
            <person name="Leonard M.T."/>
            <person name="Fagen J.R."/>
            <person name="Davis-Richardson A.G."/>
            <person name="Davis M.J."/>
            <person name="Triplett E.W."/>
        </authorList>
    </citation>
    <scope>NUCLEOTIDE SEQUENCE [LARGE SCALE GENOMIC DNA]</scope>
    <source>
        <strain evidence="2 3">BT-1</strain>
    </source>
</reference>
<dbReference type="GO" id="GO:0016798">
    <property type="term" value="F:hydrolase activity, acting on glycosyl bonds"/>
    <property type="evidence" value="ECO:0007669"/>
    <property type="project" value="UniProtKB-KW"/>
</dbReference>
<evidence type="ECO:0000313" key="2">
    <source>
        <dbReference type="EMBL" id="AGA64509.1"/>
    </source>
</evidence>
<keyword evidence="2" id="KW-0326">Glycosidase</keyword>
<name>L0ESP0_LIBCB</name>
<feature type="region of interest" description="Disordered" evidence="1">
    <location>
        <begin position="84"/>
        <end position="125"/>
    </location>
</feature>
<sequence length="746" mass="79777">MGLLSFFGGPDPQNINTLGDIDAYKKQLMDQIGNINQGNTSSWAGIGSSIGNLFNGIRINQLNNRRVDINNQAYQSDQNRIQQRLSGLSQPQPAIPASGQGLPTPSSGGQGIATPSSMSSVQPANVSSDAEDNIRRIITAMAPSVNNNPNALATIHTTIMHESGGKYNNGEWDVNGISGGFFQNHDGGGASNWTGLKNYAASKGEPTTNISPETEAEYFMKSYPDTIKGLANAQSPEEAANIINYEQRFKGYNKPGGEAQRRINDTINRLAYYQNSNNLQNSGNQLASLDPKAALMSALQNNPMLPSAGQQGSQVQQALGTPAYTFKAPVQANNAAAPVSQPQTQVQPRQTPVYNASSVPINGVPLSQMANFKDYLLDLQTAASSHDLNRANAAIDNLIKVDEPSYGLDLSKGQAAISLSEAKATNEKAEAIKALTGKSSDIYFPPQTGKGTDGKQYAILVRKDGGGSVNIPLGNIEKVGKANEPLPKASLGRVETVDAHGDHHVYQQWNDGSPPTEMKFGEGETPYTAGEKASDIKLAGANADLFKKDYLDGKEADLAAQSLNELEGLLGDKGGFWNGVKGKLAQYGIQTGPETSNYQAAQALINVLVPHQRVAGMGRISNLEWQSFLRSLPNLLNTAEGNRLIIDNLRKAVQYRQGRADIASHVLSNEYSPADAFREIRTLESNLGLNNLRGSGSLSQPHGAQPQTQTGGTGSTILAPPIGFVSKGHRFKGGDPSRKESWERIQ</sequence>
<organism evidence="2 3">
    <name type="scientific">Liberibacter crescens (strain BT-1)</name>
    <dbReference type="NCBI Taxonomy" id="1215343"/>
    <lineage>
        <taxon>Bacteria</taxon>
        <taxon>Pseudomonadati</taxon>
        <taxon>Pseudomonadota</taxon>
        <taxon>Alphaproteobacteria</taxon>
        <taxon>Hyphomicrobiales</taxon>
        <taxon>Rhizobiaceae</taxon>
        <taxon>Liberibacter</taxon>
    </lineage>
</organism>
<keyword evidence="2" id="KW-0378">Hydrolase</keyword>
<dbReference type="EC" id="3.2.1.-" evidence="2"/>
<feature type="region of interest" description="Disordered" evidence="1">
    <location>
        <begin position="691"/>
        <end position="746"/>
    </location>
</feature>
<dbReference type="AlphaFoldDB" id="L0ESP0"/>
<dbReference type="HOGENOM" id="CLU_372478_0_0_5"/>